<dbReference type="Pfam" id="PF13410">
    <property type="entry name" value="GST_C_2"/>
    <property type="match status" value="1"/>
</dbReference>
<dbReference type="Gene3D" id="1.20.1050.10">
    <property type="match status" value="1"/>
</dbReference>
<dbReference type="SUPFAM" id="SSF52833">
    <property type="entry name" value="Thioredoxin-like"/>
    <property type="match status" value="1"/>
</dbReference>
<feature type="domain" description="GST N-terminal" evidence="1">
    <location>
        <begin position="4"/>
        <end position="87"/>
    </location>
</feature>
<keyword evidence="2" id="KW-0808">Transferase</keyword>
<accession>A0A1G9I0K5</accession>
<organism evidence="2 3">
    <name type="scientific">Pseudomonas indica</name>
    <dbReference type="NCBI Taxonomy" id="137658"/>
    <lineage>
        <taxon>Bacteria</taxon>
        <taxon>Pseudomonadati</taxon>
        <taxon>Pseudomonadota</taxon>
        <taxon>Gammaproteobacteria</taxon>
        <taxon>Pseudomonadales</taxon>
        <taxon>Pseudomonadaceae</taxon>
        <taxon>Pseudomonas</taxon>
    </lineage>
</organism>
<dbReference type="GO" id="GO:0005737">
    <property type="term" value="C:cytoplasm"/>
    <property type="evidence" value="ECO:0007669"/>
    <property type="project" value="TreeGrafter"/>
</dbReference>
<keyword evidence="3" id="KW-1185">Reference proteome</keyword>
<evidence type="ECO:0000313" key="3">
    <source>
        <dbReference type="Proteomes" id="UP000198706"/>
    </source>
</evidence>
<dbReference type="EMBL" id="FNFD01000016">
    <property type="protein sequence ID" value="SDL18353.1"/>
    <property type="molecule type" value="Genomic_DNA"/>
</dbReference>
<dbReference type="Pfam" id="PF13417">
    <property type="entry name" value="GST_N_3"/>
    <property type="match status" value="1"/>
</dbReference>
<dbReference type="GO" id="GO:0016740">
    <property type="term" value="F:transferase activity"/>
    <property type="evidence" value="ECO:0007669"/>
    <property type="project" value="UniProtKB-KW"/>
</dbReference>
<dbReference type="PANTHER" id="PTHR43968:SF6">
    <property type="entry name" value="GLUTATHIONE S-TRANSFERASE OMEGA"/>
    <property type="match status" value="1"/>
</dbReference>
<dbReference type="InterPro" id="IPR036282">
    <property type="entry name" value="Glutathione-S-Trfase_C_sf"/>
</dbReference>
<proteinExistence type="predicted"/>
<dbReference type="PROSITE" id="PS50404">
    <property type="entry name" value="GST_NTER"/>
    <property type="match status" value="1"/>
</dbReference>
<dbReference type="STRING" id="137658.SAMN05216186_11616"/>
<dbReference type="Gene3D" id="3.40.30.10">
    <property type="entry name" value="Glutaredoxin"/>
    <property type="match status" value="1"/>
</dbReference>
<gene>
    <name evidence="2" type="ORF">SAMN05216186_11616</name>
</gene>
<dbReference type="RefSeq" id="WP_084336051.1">
    <property type="nucleotide sequence ID" value="NZ_FNFD01000016.1"/>
</dbReference>
<dbReference type="CDD" id="cd03049">
    <property type="entry name" value="GST_N_3"/>
    <property type="match status" value="1"/>
</dbReference>
<dbReference type="OrthoDB" id="8634103at2"/>
<sequence length="208" mass="23216">MSTPSLTLFHSPASPFVRKVMVLLHETGQLDRVALHTVALSPVNPSAELNADNPAGKIPALRLEDGSVLHDSRVILDYLDHQHVGEPLIPRDGTARWRRLTLASLADAILDAAVLTRYETFLRPEEKRWDGWLAAQKDKIERALAYFEQDAAAELACHFDIAAIGVACALGYLDLRQPELGWRDRYPRLAAWYAEVSQRPSMQATQPT</sequence>
<dbReference type="InterPro" id="IPR050983">
    <property type="entry name" value="GST_Omega/HSP26"/>
</dbReference>
<dbReference type="PANTHER" id="PTHR43968">
    <property type="match status" value="1"/>
</dbReference>
<dbReference type="InterPro" id="IPR004045">
    <property type="entry name" value="Glutathione_S-Trfase_N"/>
</dbReference>
<dbReference type="Proteomes" id="UP000198706">
    <property type="component" value="Unassembled WGS sequence"/>
</dbReference>
<dbReference type="SUPFAM" id="SSF47616">
    <property type="entry name" value="GST C-terminal domain-like"/>
    <property type="match status" value="1"/>
</dbReference>
<evidence type="ECO:0000259" key="1">
    <source>
        <dbReference type="PROSITE" id="PS50404"/>
    </source>
</evidence>
<protein>
    <submittedName>
        <fullName evidence="2">Glutathione S-transferase</fullName>
    </submittedName>
</protein>
<dbReference type="AlphaFoldDB" id="A0A1G9I0K5"/>
<evidence type="ECO:0000313" key="2">
    <source>
        <dbReference type="EMBL" id="SDL18353.1"/>
    </source>
</evidence>
<reference evidence="2 3" key="1">
    <citation type="submission" date="2016-10" db="EMBL/GenBank/DDBJ databases">
        <authorList>
            <person name="de Groot N.N."/>
        </authorList>
    </citation>
    <scope>NUCLEOTIDE SEQUENCE [LARGE SCALE GENOMIC DNA]</scope>
    <source>
        <strain evidence="2 3">JCM 21544</strain>
    </source>
</reference>
<name>A0A1G9I0K5_9PSED</name>
<dbReference type="CDD" id="cd03205">
    <property type="entry name" value="GST_C_6"/>
    <property type="match status" value="1"/>
</dbReference>
<dbReference type="InterPro" id="IPR036249">
    <property type="entry name" value="Thioredoxin-like_sf"/>
</dbReference>